<reference evidence="6 7" key="1">
    <citation type="submission" date="2015-10" db="EMBL/GenBank/DDBJ databases">
        <title>Full genome of DAOMC 229536 Phialocephala scopiformis, a fungal endophyte of spruce producing the potent anti-insectan compound rugulosin.</title>
        <authorList>
            <consortium name="DOE Joint Genome Institute"/>
            <person name="Walker A.K."/>
            <person name="Frasz S.L."/>
            <person name="Seifert K.A."/>
            <person name="Miller J.D."/>
            <person name="Mondo S.J."/>
            <person name="Labutti K."/>
            <person name="Lipzen A."/>
            <person name="Dockter R."/>
            <person name="Kennedy M."/>
            <person name="Grigoriev I.V."/>
            <person name="Spatafora J.W."/>
        </authorList>
    </citation>
    <scope>NUCLEOTIDE SEQUENCE [LARGE SCALE GENOMIC DNA]</scope>
    <source>
        <strain evidence="6 7">CBS 120377</strain>
    </source>
</reference>
<dbReference type="OrthoDB" id="432970at2759"/>
<name>A0A194X0Z5_MOLSC</name>
<evidence type="ECO:0000256" key="1">
    <source>
        <dbReference type="ARBA" id="ARBA00022723"/>
    </source>
</evidence>
<dbReference type="Proteomes" id="UP000070700">
    <property type="component" value="Unassembled WGS sequence"/>
</dbReference>
<gene>
    <name evidence="6" type="ORF">LY89DRAFT_721059</name>
</gene>
<keyword evidence="3" id="KW-0862">Zinc</keyword>
<dbReference type="AlphaFoldDB" id="A0A194X0Z5"/>
<evidence type="ECO:0000256" key="3">
    <source>
        <dbReference type="ARBA" id="ARBA00022833"/>
    </source>
</evidence>
<dbReference type="Gene3D" id="6.10.140.2220">
    <property type="match status" value="1"/>
</dbReference>
<dbReference type="Pfam" id="PF01753">
    <property type="entry name" value="zf-MYND"/>
    <property type="match status" value="1"/>
</dbReference>
<dbReference type="RefSeq" id="XP_018068220.1">
    <property type="nucleotide sequence ID" value="XM_018218610.1"/>
</dbReference>
<dbReference type="GeneID" id="28828336"/>
<dbReference type="InterPro" id="IPR002893">
    <property type="entry name" value="Znf_MYND"/>
</dbReference>
<evidence type="ECO:0000256" key="2">
    <source>
        <dbReference type="ARBA" id="ARBA00022771"/>
    </source>
</evidence>
<keyword evidence="1" id="KW-0479">Metal-binding</keyword>
<accession>A0A194X0Z5</accession>
<dbReference type="InParanoid" id="A0A194X0Z5"/>
<protein>
    <recommendedName>
        <fullName evidence="5">MYND-type domain-containing protein</fullName>
    </recommendedName>
</protein>
<dbReference type="EMBL" id="KQ947421">
    <property type="protein sequence ID" value="KUJ13865.1"/>
    <property type="molecule type" value="Genomic_DNA"/>
</dbReference>
<dbReference type="GO" id="GO:0008270">
    <property type="term" value="F:zinc ion binding"/>
    <property type="evidence" value="ECO:0007669"/>
    <property type="project" value="UniProtKB-KW"/>
</dbReference>
<dbReference type="SUPFAM" id="SSF144232">
    <property type="entry name" value="HIT/MYND zinc finger-like"/>
    <property type="match status" value="1"/>
</dbReference>
<evidence type="ECO:0000313" key="6">
    <source>
        <dbReference type="EMBL" id="KUJ13865.1"/>
    </source>
</evidence>
<keyword evidence="2 4" id="KW-0863">Zinc-finger</keyword>
<keyword evidence="7" id="KW-1185">Reference proteome</keyword>
<dbReference type="KEGG" id="psco:LY89DRAFT_721059"/>
<feature type="domain" description="MYND-type" evidence="5">
    <location>
        <begin position="25"/>
        <end position="62"/>
    </location>
</feature>
<evidence type="ECO:0000259" key="5">
    <source>
        <dbReference type="PROSITE" id="PS50865"/>
    </source>
</evidence>
<proteinExistence type="predicted"/>
<sequence length="219" mass="24767">MSTNRTPGSSLNFTNLTKRKHSPACYCCFEKSSKIQCTSCNSAFYCSTTCQDKDTEFHKVIYQGSSDFQKQNPKPVSHLGILLPNHELVPKFVWLRFHRHEDQTGAWEQPDTPEYIPRSQLHGGKNVKSIGDMREFCHAKFSKARVDRSATLSIFKGASKTIVDQLGLELQFYAYDSGITYSSGLSEHKDEQGNPWCYSTNYEICNLLVEADPELTGMG</sequence>
<evidence type="ECO:0000313" key="7">
    <source>
        <dbReference type="Proteomes" id="UP000070700"/>
    </source>
</evidence>
<dbReference type="PROSITE" id="PS50865">
    <property type="entry name" value="ZF_MYND_2"/>
    <property type="match status" value="1"/>
</dbReference>
<evidence type="ECO:0000256" key="4">
    <source>
        <dbReference type="PROSITE-ProRule" id="PRU00134"/>
    </source>
</evidence>
<organism evidence="6 7">
    <name type="scientific">Mollisia scopiformis</name>
    <name type="common">Conifer needle endophyte fungus</name>
    <name type="synonym">Phialocephala scopiformis</name>
    <dbReference type="NCBI Taxonomy" id="149040"/>
    <lineage>
        <taxon>Eukaryota</taxon>
        <taxon>Fungi</taxon>
        <taxon>Dikarya</taxon>
        <taxon>Ascomycota</taxon>
        <taxon>Pezizomycotina</taxon>
        <taxon>Leotiomycetes</taxon>
        <taxon>Helotiales</taxon>
        <taxon>Mollisiaceae</taxon>
        <taxon>Mollisia</taxon>
    </lineage>
</organism>